<protein>
    <submittedName>
        <fullName evidence="1">Uncharacterized protein</fullName>
    </submittedName>
</protein>
<dbReference type="AlphaFoldDB" id="A0A6C0FXW3"/>
<reference evidence="1 2" key="1">
    <citation type="submission" date="2020-01" db="EMBL/GenBank/DDBJ databases">
        <title>Paenibacillus sp. nov., isolated from tomato rhizosphere.</title>
        <authorList>
            <person name="Weon H.-Y."/>
            <person name="Lee S.A."/>
        </authorList>
    </citation>
    <scope>NUCLEOTIDE SEQUENCE [LARGE SCALE GENOMIC DNA]</scope>
    <source>
        <strain evidence="1 2">12200R-189</strain>
    </source>
</reference>
<accession>A0A6C0FXW3</accession>
<keyword evidence="2" id="KW-1185">Reference proteome</keyword>
<evidence type="ECO:0000313" key="1">
    <source>
        <dbReference type="EMBL" id="QHT61537.1"/>
    </source>
</evidence>
<dbReference type="RefSeq" id="WP_162357976.1">
    <property type="nucleotide sequence ID" value="NZ_CP048209.1"/>
</dbReference>
<evidence type="ECO:0000313" key="2">
    <source>
        <dbReference type="Proteomes" id="UP000476064"/>
    </source>
</evidence>
<dbReference type="Proteomes" id="UP000476064">
    <property type="component" value="Chromosome"/>
</dbReference>
<dbReference type="EMBL" id="CP048209">
    <property type="protein sequence ID" value="QHT61537.1"/>
    <property type="molecule type" value="Genomic_DNA"/>
</dbReference>
<dbReference type="KEGG" id="plyc:GXP70_17230"/>
<sequence length="70" mass="7786">MILDIGCGLLKRPDHYGIDRSPLPGVNMVGDLNASCNGKKPRFPIGNAASCRWLLMRFWISAVLDRRNMG</sequence>
<gene>
    <name evidence="1" type="ORF">GXP70_17230</name>
</gene>
<organism evidence="1 2">
    <name type="scientific">Paenibacillus lycopersici</name>
    <dbReference type="NCBI Taxonomy" id="2704462"/>
    <lineage>
        <taxon>Bacteria</taxon>
        <taxon>Bacillati</taxon>
        <taxon>Bacillota</taxon>
        <taxon>Bacilli</taxon>
        <taxon>Bacillales</taxon>
        <taxon>Paenibacillaceae</taxon>
        <taxon>Paenibacillus</taxon>
    </lineage>
</organism>
<name>A0A6C0FXW3_9BACL</name>
<proteinExistence type="predicted"/>